<sequence length="452" mass="48488">MSRDLYVFPASPGQEWMWLIHHMFREASPYRISGVVRLRGPLDIGLLSRSLDLLVERHEALRTVFRLEPSGDVSQVIRPAERVELETVDLTGGAAGTDERAHAQLRALCMRPFDLAQGPLVRAAVIRIGPDDHMLGLVLHHIVSDGWSMGVVTSELAETYALLVAGDPPDLPEPALQYADFALWHREWLASDAAADHVAYWTRKLDGAEPLRLPIDPAAPGVQASPLGSLRLGPATAAALAETARAEGTTVFMVLLSAFAAILARWSGQQDFVITVPVAGRPQPELAGTVGFFVNTLPIRVNTSGDPTLRELLHRVRAGCLEAYDHQDVPYETMVRKAAWRRDGPGARLGPVMFALRAPLGPPLRAPAGLTMELQEITPTAGEMDVFAELVDVPGQGLHGHLAGNGARVGQETMDLLADSLTRVLTVAAAGGGTRVPDLPVPLAAPHPVGGS</sequence>
<name>A0A7W9LWA1_9ACTN</name>
<proteinExistence type="predicted"/>
<dbReference type="RefSeq" id="WP_230299541.1">
    <property type="nucleotide sequence ID" value="NZ_JACHNE010000001.1"/>
</dbReference>
<dbReference type="Gene3D" id="3.30.559.30">
    <property type="entry name" value="Nonribosomal peptide synthetase, condensation domain"/>
    <property type="match status" value="1"/>
</dbReference>
<organism evidence="2 3">
    <name type="scientific">Streptomyces caelestis</name>
    <dbReference type="NCBI Taxonomy" id="36816"/>
    <lineage>
        <taxon>Bacteria</taxon>
        <taxon>Bacillati</taxon>
        <taxon>Actinomycetota</taxon>
        <taxon>Actinomycetes</taxon>
        <taxon>Kitasatosporales</taxon>
        <taxon>Streptomycetaceae</taxon>
        <taxon>Streptomyces</taxon>
    </lineage>
</organism>
<reference evidence="2 3" key="1">
    <citation type="submission" date="2020-08" db="EMBL/GenBank/DDBJ databases">
        <title>Sequencing the genomes of 1000 actinobacteria strains.</title>
        <authorList>
            <person name="Klenk H.-P."/>
        </authorList>
    </citation>
    <scope>NUCLEOTIDE SEQUENCE [LARGE SCALE GENOMIC DNA]</scope>
    <source>
        <strain evidence="2 3">DSM 40084</strain>
    </source>
</reference>
<dbReference type="GO" id="GO:0009239">
    <property type="term" value="P:enterobactin biosynthetic process"/>
    <property type="evidence" value="ECO:0007669"/>
    <property type="project" value="TreeGrafter"/>
</dbReference>
<protein>
    <recommendedName>
        <fullName evidence="1">Condensation domain-containing protein</fullName>
    </recommendedName>
</protein>
<dbReference type="GO" id="GO:0047527">
    <property type="term" value="F:2,3-dihydroxybenzoate-serine ligase activity"/>
    <property type="evidence" value="ECO:0007669"/>
    <property type="project" value="TreeGrafter"/>
</dbReference>
<keyword evidence="3" id="KW-1185">Reference proteome</keyword>
<dbReference type="GO" id="GO:0031177">
    <property type="term" value="F:phosphopantetheine binding"/>
    <property type="evidence" value="ECO:0007669"/>
    <property type="project" value="TreeGrafter"/>
</dbReference>
<comment type="caution">
    <text evidence="2">The sequence shown here is derived from an EMBL/GenBank/DDBJ whole genome shotgun (WGS) entry which is preliminary data.</text>
</comment>
<feature type="domain" description="Condensation" evidence="1">
    <location>
        <begin position="8"/>
        <end position="344"/>
    </location>
</feature>
<dbReference type="AlphaFoldDB" id="A0A7W9LWA1"/>
<dbReference type="Proteomes" id="UP000590647">
    <property type="component" value="Unassembled WGS sequence"/>
</dbReference>
<gene>
    <name evidence="2" type="ORF">HDA41_006485</name>
</gene>
<dbReference type="InterPro" id="IPR001242">
    <property type="entry name" value="Condensation_dom"/>
</dbReference>
<dbReference type="InterPro" id="IPR023213">
    <property type="entry name" value="CAT-like_dom_sf"/>
</dbReference>
<dbReference type="EMBL" id="JACHNE010000001">
    <property type="protein sequence ID" value="MBB5798521.1"/>
    <property type="molecule type" value="Genomic_DNA"/>
</dbReference>
<dbReference type="GO" id="GO:0009366">
    <property type="term" value="C:enterobactin synthetase complex"/>
    <property type="evidence" value="ECO:0007669"/>
    <property type="project" value="TreeGrafter"/>
</dbReference>
<dbReference type="GO" id="GO:0043041">
    <property type="term" value="P:amino acid activation for nonribosomal peptide biosynthetic process"/>
    <property type="evidence" value="ECO:0007669"/>
    <property type="project" value="TreeGrafter"/>
</dbReference>
<dbReference type="GO" id="GO:0008610">
    <property type="term" value="P:lipid biosynthetic process"/>
    <property type="evidence" value="ECO:0007669"/>
    <property type="project" value="UniProtKB-ARBA"/>
</dbReference>
<dbReference type="SUPFAM" id="SSF52777">
    <property type="entry name" value="CoA-dependent acyltransferases"/>
    <property type="match status" value="2"/>
</dbReference>
<dbReference type="GO" id="GO:0005829">
    <property type="term" value="C:cytosol"/>
    <property type="evidence" value="ECO:0007669"/>
    <property type="project" value="TreeGrafter"/>
</dbReference>
<dbReference type="PANTHER" id="PTHR45527:SF1">
    <property type="entry name" value="FATTY ACID SYNTHASE"/>
    <property type="match status" value="1"/>
</dbReference>
<dbReference type="PANTHER" id="PTHR45527">
    <property type="entry name" value="NONRIBOSOMAL PEPTIDE SYNTHETASE"/>
    <property type="match status" value="1"/>
</dbReference>
<evidence type="ECO:0000259" key="1">
    <source>
        <dbReference type="Pfam" id="PF00668"/>
    </source>
</evidence>
<dbReference type="Gene3D" id="3.30.559.10">
    <property type="entry name" value="Chloramphenicol acetyltransferase-like domain"/>
    <property type="match status" value="1"/>
</dbReference>
<dbReference type="CDD" id="cd19531">
    <property type="entry name" value="LCL_NRPS-like"/>
    <property type="match status" value="1"/>
</dbReference>
<evidence type="ECO:0000313" key="3">
    <source>
        <dbReference type="Proteomes" id="UP000590647"/>
    </source>
</evidence>
<accession>A0A7W9LWA1</accession>
<evidence type="ECO:0000313" key="2">
    <source>
        <dbReference type="EMBL" id="MBB5798521.1"/>
    </source>
</evidence>
<dbReference type="Pfam" id="PF00668">
    <property type="entry name" value="Condensation"/>
    <property type="match status" value="1"/>
</dbReference>